<dbReference type="Gene3D" id="3.40.50.300">
    <property type="entry name" value="P-loop containing nucleotide triphosphate hydrolases"/>
    <property type="match status" value="1"/>
</dbReference>
<accession>A0ABV0JS24</accession>
<dbReference type="SUPFAM" id="SSF52540">
    <property type="entry name" value="P-loop containing nucleoside triphosphate hydrolases"/>
    <property type="match status" value="1"/>
</dbReference>
<proteinExistence type="predicted"/>
<feature type="domain" description="NB-ARC" evidence="1">
    <location>
        <begin position="73"/>
        <end position="246"/>
    </location>
</feature>
<name>A0ABV0JS24_9CYAN</name>
<sequence length="428" mass="48990">MIDWKPYLEALCNQYAQWWKVYTLTDVVGRQRVEVESPLLLDFMVETVQPAKEQPGEAQQKTERLGVLEGLRKYAADHVLLVGRPGSGKSTALARLLLEEAQASREINFPADSESRLKTTQSAALSPLKRTSAMSQGIDSLADSRIPVLVELRYYQTSVLDLIRDFLKQHGLFLNTSEIERLLFEKRFLLLVDGINELPWEAARRDLKAFRQTNAATPMIFTTRDLGVGGDLDIAKKLEMQPLSEAQMQQFVRAYLPQQGEQMLRQLGSRLRELGETPLLLWMLCSLFKARGKVPPNLALVFRQFGLSYDRKLKQDILISKESRRWWHRLLEQLAWVMTSGKEKTELQVAIPRQKAQAVLTEFLAGKVAHPEDCAFCCLEDLLNHHLIQLGAGNQIEFRHQLIQEYYMAESLLKLLPSLSYKKSQKPK</sequence>
<protein>
    <submittedName>
        <fullName evidence="2">NB-ARC domain-containing protein</fullName>
    </submittedName>
</protein>
<dbReference type="InterPro" id="IPR002182">
    <property type="entry name" value="NB-ARC"/>
</dbReference>
<evidence type="ECO:0000259" key="1">
    <source>
        <dbReference type="Pfam" id="PF00931"/>
    </source>
</evidence>
<organism evidence="2 3">
    <name type="scientific">Funiculus sociatus GB2-A5</name>
    <dbReference type="NCBI Taxonomy" id="2933946"/>
    <lineage>
        <taxon>Bacteria</taxon>
        <taxon>Bacillati</taxon>
        <taxon>Cyanobacteriota</taxon>
        <taxon>Cyanophyceae</taxon>
        <taxon>Coleofasciculales</taxon>
        <taxon>Coleofasciculaceae</taxon>
        <taxon>Funiculus</taxon>
    </lineage>
</organism>
<evidence type="ECO:0000313" key="3">
    <source>
        <dbReference type="Proteomes" id="UP001442494"/>
    </source>
</evidence>
<comment type="caution">
    <text evidence="2">The sequence shown here is derived from an EMBL/GenBank/DDBJ whole genome shotgun (WGS) entry which is preliminary data.</text>
</comment>
<gene>
    <name evidence="2" type="ORF">NDI37_17200</name>
</gene>
<dbReference type="InterPro" id="IPR027417">
    <property type="entry name" value="P-loop_NTPase"/>
</dbReference>
<keyword evidence="3" id="KW-1185">Reference proteome</keyword>
<dbReference type="RefSeq" id="WP_190426483.1">
    <property type="nucleotide sequence ID" value="NZ_JAMPKK010000039.1"/>
</dbReference>
<evidence type="ECO:0000313" key="2">
    <source>
        <dbReference type="EMBL" id="MEP0866202.1"/>
    </source>
</evidence>
<dbReference type="Pfam" id="PF00931">
    <property type="entry name" value="NB-ARC"/>
    <property type="match status" value="1"/>
</dbReference>
<dbReference type="Proteomes" id="UP001442494">
    <property type="component" value="Unassembled WGS sequence"/>
</dbReference>
<reference evidence="2 3" key="1">
    <citation type="submission" date="2022-04" db="EMBL/GenBank/DDBJ databases">
        <title>Positive selection, recombination, and allopatry shape intraspecific diversity of widespread and dominant cyanobacteria.</title>
        <authorList>
            <person name="Wei J."/>
            <person name="Shu W."/>
            <person name="Hu C."/>
        </authorList>
    </citation>
    <scope>NUCLEOTIDE SEQUENCE [LARGE SCALE GENOMIC DNA]</scope>
    <source>
        <strain evidence="2 3">GB2-A5</strain>
    </source>
</reference>
<dbReference type="EMBL" id="JAMPKK010000039">
    <property type="protein sequence ID" value="MEP0866202.1"/>
    <property type="molecule type" value="Genomic_DNA"/>
</dbReference>